<feature type="transmembrane region" description="Helical" evidence="5">
    <location>
        <begin position="108"/>
        <end position="126"/>
    </location>
</feature>
<dbReference type="PROSITE" id="PS50850">
    <property type="entry name" value="MFS"/>
    <property type="match status" value="1"/>
</dbReference>
<feature type="transmembrane region" description="Helical" evidence="5">
    <location>
        <begin position="308"/>
        <end position="330"/>
    </location>
</feature>
<feature type="transmembrane region" description="Helical" evidence="5">
    <location>
        <begin position="171"/>
        <end position="193"/>
    </location>
</feature>
<dbReference type="EMBL" id="JACHFN010000015">
    <property type="protein sequence ID" value="MBB5235695.1"/>
    <property type="molecule type" value="Genomic_DNA"/>
</dbReference>
<evidence type="ECO:0000313" key="8">
    <source>
        <dbReference type="Proteomes" id="UP000525389"/>
    </source>
</evidence>
<dbReference type="PANTHER" id="PTHR23514">
    <property type="entry name" value="BYPASS OF STOP CODON PROTEIN 6"/>
    <property type="match status" value="1"/>
</dbReference>
<dbReference type="Proteomes" id="UP000525389">
    <property type="component" value="Unassembled WGS sequence"/>
</dbReference>
<feature type="transmembrane region" description="Helical" evidence="5">
    <location>
        <begin position="284"/>
        <end position="302"/>
    </location>
</feature>
<evidence type="ECO:0000256" key="1">
    <source>
        <dbReference type="ARBA" id="ARBA00004141"/>
    </source>
</evidence>
<dbReference type="InterPro" id="IPR036259">
    <property type="entry name" value="MFS_trans_sf"/>
</dbReference>
<dbReference type="CDD" id="cd17393">
    <property type="entry name" value="MFS_MosC_like"/>
    <property type="match status" value="1"/>
</dbReference>
<accession>A0A7W8GHG2</accession>
<keyword evidence="2 5" id="KW-0812">Transmembrane</keyword>
<dbReference type="AlphaFoldDB" id="A0A7W8GHG2"/>
<feature type="transmembrane region" description="Helical" evidence="5">
    <location>
        <begin position="146"/>
        <end position="165"/>
    </location>
</feature>
<feature type="transmembrane region" description="Helical" evidence="5">
    <location>
        <begin position="214"/>
        <end position="234"/>
    </location>
</feature>
<evidence type="ECO:0000256" key="3">
    <source>
        <dbReference type="ARBA" id="ARBA00022989"/>
    </source>
</evidence>
<name>A0A7W8GHG2_9DEIO</name>
<feature type="domain" description="Major facilitator superfamily (MFS) profile" evidence="6">
    <location>
        <begin position="1"/>
        <end position="395"/>
    </location>
</feature>
<evidence type="ECO:0000256" key="2">
    <source>
        <dbReference type="ARBA" id="ARBA00022692"/>
    </source>
</evidence>
<evidence type="ECO:0000313" key="7">
    <source>
        <dbReference type="EMBL" id="MBB5235695.1"/>
    </source>
</evidence>
<evidence type="ECO:0000256" key="4">
    <source>
        <dbReference type="ARBA" id="ARBA00023136"/>
    </source>
</evidence>
<dbReference type="GO" id="GO:0016020">
    <property type="term" value="C:membrane"/>
    <property type="evidence" value="ECO:0007669"/>
    <property type="project" value="UniProtKB-SubCell"/>
</dbReference>
<evidence type="ECO:0000256" key="5">
    <source>
        <dbReference type="SAM" id="Phobius"/>
    </source>
</evidence>
<evidence type="ECO:0000259" key="6">
    <source>
        <dbReference type="PROSITE" id="PS50850"/>
    </source>
</evidence>
<keyword evidence="8" id="KW-1185">Reference proteome</keyword>
<comment type="caution">
    <text evidence="7">The sequence shown here is derived from an EMBL/GenBank/DDBJ whole genome shotgun (WGS) entry which is preliminary data.</text>
</comment>
<feature type="transmembrane region" description="Helical" evidence="5">
    <location>
        <begin position="367"/>
        <end position="391"/>
    </location>
</feature>
<proteinExistence type="predicted"/>
<feature type="transmembrane region" description="Helical" evidence="5">
    <location>
        <begin position="22"/>
        <end position="41"/>
    </location>
</feature>
<dbReference type="RefSeq" id="WP_184031199.1">
    <property type="nucleotide sequence ID" value="NZ_JACHFN010000015.1"/>
</dbReference>
<protein>
    <submittedName>
        <fullName evidence="7">Putative MFS family arabinose efflux permease</fullName>
    </submittedName>
</protein>
<keyword evidence="4 5" id="KW-0472">Membrane</keyword>
<reference evidence="7 8" key="1">
    <citation type="submission" date="2020-08" db="EMBL/GenBank/DDBJ databases">
        <title>Genomic Encyclopedia of Type Strains, Phase IV (KMG-IV): sequencing the most valuable type-strain genomes for metagenomic binning, comparative biology and taxonomic classification.</title>
        <authorList>
            <person name="Goeker M."/>
        </authorList>
    </citation>
    <scope>NUCLEOTIDE SEQUENCE [LARGE SCALE GENOMIC DNA]</scope>
    <source>
        <strain evidence="7 8">DSM 101791</strain>
    </source>
</reference>
<feature type="transmembrane region" description="Helical" evidence="5">
    <location>
        <begin position="53"/>
        <end position="73"/>
    </location>
</feature>
<keyword evidence="3 5" id="KW-1133">Transmembrane helix</keyword>
<dbReference type="InterPro" id="IPR051788">
    <property type="entry name" value="MFS_Transporter"/>
</dbReference>
<feature type="transmembrane region" description="Helical" evidence="5">
    <location>
        <begin position="342"/>
        <end position="361"/>
    </location>
</feature>
<organism evidence="7 8">
    <name type="scientific">Deinococcus budaensis</name>
    <dbReference type="NCBI Taxonomy" id="1665626"/>
    <lineage>
        <taxon>Bacteria</taxon>
        <taxon>Thermotogati</taxon>
        <taxon>Deinococcota</taxon>
        <taxon>Deinococci</taxon>
        <taxon>Deinococcales</taxon>
        <taxon>Deinococcaceae</taxon>
        <taxon>Deinococcus</taxon>
    </lineage>
</organism>
<dbReference type="InterPro" id="IPR020846">
    <property type="entry name" value="MFS_dom"/>
</dbReference>
<dbReference type="SUPFAM" id="SSF103473">
    <property type="entry name" value="MFS general substrate transporter"/>
    <property type="match status" value="1"/>
</dbReference>
<dbReference type="Gene3D" id="1.20.1250.20">
    <property type="entry name" value="MFS general substrate transporter like domains"/>
    <property type="match status" value="2"/>
</dbReference>
<sequence length="400" mass="40909">MTDALPPSAAPPPPRAEQARRAVSAIFLTNGALFATWGVLIPSVRDRLDLSEAQIGLALLAIGGGSLLSMPLTGRWTARFGSHRVTHVAVVTCMLTLALPFLTPGLPGLLAALLLLGAVNGALDVAMNAQGVTVERVLQRPVMSRLHAYFSLGGVAGALLGAALLGRVPVLAHVLTVAGVTALVGWIAGRLLLPDPSQRQTQLGPATPRTSSPLRPAVLLLGGLCFLGMLSEGANYDWAALYFRDVLAVSGGEAGLGYAAFVAAMTLGRWFGDRVRTRLGDEQTVRGGALLTALGLGLALLAREPLPAALGFALSGLGLSNVVPVMYGIAGHALAGRGIAQVATIGYAGFLLGPPAIGFLAEAAGLPAALGVALLGAALITLLGGWVFSLLREKRPVVPL</sequence>
<dbReference type="InterPro" id="IPR011701">
    <property type="entry name" value="MFS"/>
</dbReference>
<comment type="subcellular location">
    <subcellularLocation>
        <location evidence="1">Membrane</location>
        <topology evidence="1">Multi-pass membrane protein</topology>
    </subcellularLocation>
</comment>
<dbReference type="GO" id="GO:0022857">
    <property type="term" value="F:transmembrane transporter activity"/>
    <property type="evidence" value="ECO:0007669"/>
    <property type="project" value="InterPro"/>
</dbReference>
<dbReference type="Pfam" id="PF07690">
    <property type="entry name" value="MFS_1"/>
    <property type="match status" value="1"/>
</dbReference>
<feature type="transmembrane region" description="Helical" evidence="5">
    <location>
        <begin position="254"/>
        <end position="272"/>
    </location>
</feature>
<gene>
    <name evidence="7" type="ORF">HNQ09_003156</name>
</gene>
<dbReference type="PANTHER" id="PTHR23514:SF13">
    <property type="entry name" value="INNER MEMBRANE PROTEIN YBJJ"/>
    <property type="match status" value="1"/>
</dbReference>